<evidence type="ECO:0000313" key="1">
    <source>
        <dbReference type="EMBL" id="AFL75380.1"/>
    </source>
</evidence>
<protein>
    <submittedName>
        <fullName evidence="1">Uncharacterized protein</fullName>
    </submittedName>
</protein>
<dbReference type="AlphaFoldDB" id="I3YEG2"/>
<sequence length="54" mass="6039">MTIAEHLSPDDVNAAFRAVADLLAPERDLSVVNRDELGTLLRLLCLVREHLERA</sequence>
<accession>I3YEG2</accession>
<dbReference type="EMBL" id="CP003154">
    <property type="protein sequence ID" value="AFL75380.1"/>
    <property type="molecule type" value="Genomic_DNA"/>
</dbReference>
<proteinExistence type="predicted"/>
<dbReference type="HOGENOM" id="CLU_3049015_0_0_6"/>
<evidence type="ECO:0000313" key="2">
    <source>
        <dbReference type="Proteomes" id="UP000006062"/>
    </source>
</evidence>
<reference evidence="1 2" key="1">
    <citation type="submission" date="2012-06" db="EMBL/GenBank/DDBJ databases">
        <title>Complete sequence of Thiocystis violascens DSM 198.</title>
        <authorList>
            <consortium name="US DOE Joint Genome Institute"/>
            <person name="Lucas S."/>
            <person name="Han J."/>
            <person name="Lapidus A."/>
            <person name="Cheng J.-F."/>
            <person name="Goodwin L."/>
            <person name="Pitluck S."/>
            <person name="Peters L."/>
            <person name="Ovchinnikova G."/>
            <person name="Teshima H."/>
            <person name="Detter J.C."/>
            <person name="Han C."/>
            <person name="Tapia R."/>
            <person name="Land M."/>
            <person name="Hauser L."/>
            <person name="Kyrpides N."/>
            <person name="Ivanova N."/>
            <person name="Pagani I."/>
            <person name="Vogl K."/>
            <person name="Liu Z."/>
            <person name="Frigaard N.-U."/>
            <person name="Bryant D."/>
            <person name="Woyke T."/>
        </authorList>
    </citation>
    <scope>NUCLEOTIDE SEQUENCE [LARGE SCALE GENOMIC DNA]</scope>
    <source>
        <strain evidence="2">ATCC 17096 / DSM 198 / 6111</strain>
    </source>
</reference>
<gene>
    <name evidence="1" type="ordered locus">Thivi_3513</name>
</gene>
<dbReference type="RefSeq" id="WP_014779779.1">
    <property type="nucleotide sequence ID" value="NC_018012.1"/>
</dbReference>
<dbReference type="STRING" id="765911.Thivi_3513"/>
<name>I3YEG2_THIV6</name>
<dbReference type="KEGG" id="tvi:Thivi_3513"/>
<keyword evidence="2" id="KW-1185">Reference proteome</keyword>
<dbReference type="Proteomes" id="UP000006062">
    <property type="component" value="Chromosome"/>
</dbReference>
<organism evidence="1 2">
    <name type="scientific">Thiocystis violascens (strain ATCC 17096 / DSM 198 / 6111)</name>
    <name type="common">Chromatium violascens</name>
    <dbReference type="NCBI Taxonomy" id="765911"/>
    <lineage>
        <taxon>Bacteria</taxon>
        <taxon>Pseudomonadati</taxon>
        <taxon>Pseudomonadota</taxon>
        <taxon>Gammaproteobacteria</taxon>
        <taxon>Chromatiales</taxon>
        <taxon>Chromatiaceae</taxon>
        <taxon>Thiocystis</taxon>
    </lineage>
</organism>